<name>A0A6G9XTV0_NOCBR</name>
<keyword evidence="1" id="KW-0255">Endonuclease</keyword>
<evidence type="ECO:0000313" key="1">
    <source>
        <dbReference type="EMBL" id="QIS04327.1"/>
    </source>
</evidence>
<reference evidence="1 2" key="1">
    <citation type="journal article" date="2019" name="ACS Chem. Biol.">
        <title>Identification and Mobilization of a Cryptic Antibiotic Biosynthesis Gene Locus from a Human-Pathogenic Nocardia Isolate.</title>
        <authorList>
            <person name="Herisse M."/>
            <person name="Ishida K."/>
            <person name="Porter J.L."/>
            <person name="Howden B."/>
            <person name="Hertweck C."/>
            <person name="Stinear T.P."/>
            <person name="Pidot S.J."/>
        </authorList>
    </citation>
    <scope>NUCLEOTIDE SEQUENCE [LARGE SCALE GENOMIC DNA]</scope>
    <source>
        <strain evidence="1 2">AUSMDU00024985</strain>
    </source>
</reference>
<dbReference type="Proteomes" id="UP000501705">
    <property type="component" value="Chromosome"/>
</dbReference>
<organism evidence="1 2">
    <name type="scientific">Nocardia brasiliensis</name>
    <dbReference type="NCBI Taxonomy" id="37326"/>
    <lineage>
        <taxon>Bacteria</taxon>
        <taxon>Bacillati</taxon>
        <taxon>Actinomycetota</taxon>
        <taxon>Actinomycetes</taxon>
        <taxon>Mycobacteriales</taxon>
        <taxon>Nocardiaceae</taxon>
        <taxon>Nocardia</taxon>
    </lineage>
</organism>
<accession>A0A6G9XTV0</accession>
<dbReference type="GO" id="GO:0004519">
    <property type="term" value="F:endonuclease activity"/>
    <property type="evidence" value="ECO:0007669"/>
    <property type="project" value="UniProtKB-KW"/>
</dbReference>
<dbReference type="InterPro" id="IPR048000">
    <property type="entry name" value="TnsA-like"/>
</dbReference>
<evidence type="ECO:0000313" key="2">
    <source>
        <dbReference type="Proteomes" id="UP000501705"/>
    </source>
</evidence>
<proteinExistence type="predicted"/>
<keyword evidence="1" id="KW-0540">Nuclease</keyword>
<keyword evidence="1" id="KW-0378">Hydrolase</keyword>
<dbReference type="AlphaFoldDB" id="A0A6G9XTV0"/>
<gene>
    <name evidence="1" type="ORF">F5X71_20120</name>
</gene>
<dbReference type="EMBL" id="CP046171">
    <property type="protein sequence ID" value="QIS04327.1"/>
    <property type="molecule type" value="Genomic_DNA"/>
</dbReference>
<dbReference type="NCBIfam" id="NF033179">
    <property type="entry name" value="TnsA_like_Actin"/>
    <property type="match status" value="1"/>
</dbReference>
<protein>
    <submittedName>
        <fullName evidence="1">TnsA-like heteromeric transposase endonuclease subunit</fullName>
    </submittedName>
</protein>
<sequence>MGASPVLGPVGAAGFEVEFVTVGGMLVRRDLSAVWDVPFEVVDRPVRSFRSYRGQRSYSGWWWMASSARHVGYESWLERDNVMVLDADPDVAAVVSQPFRLWWSDGVKPRPRRHVPDYFVRRADGGVVVIDVRADDRIEDDDAALFAATGVACRAVGWEYRRVGEVDPVLAANLRWLAGFRHPRNRVEPAAAELLRVFASPRAMFDGAAAVGDRIAVLPTLFHLLWTSELVTDMTVRLDGSAVVTSRRAA</sequence>